<keyword evidence="2" id="KW-1185">Reference proteome</keyword>
<evidence type="ECO:0000313" key="1">
    <source>
        <dbReference type="EMBL" id="ROR26325.1"/>
    </source>
</evidence>
<protein>
    <recommendedName>
        <fullName evidence="3">Lipoprotein</fullName>
    </recommendedName>
</protein>
<dbReference type="Proteomes" id="UP000273083">
    <property type="component" value="Unassembled WGS sequence"/>
</dbReference>
<name>A0A3N1XI37_9FIRM</name>
<dbReference type="RefSeq" id="WP_123610040.1">
    <property type="nucleotide sequence ID" value="NZ_RJVG01000008.1"/>
</dbReference>
<dbReference type="PROSITE" id="PS51257">
    <property type="entry name" value="PROKAR_LIPOPROTEIN"/>
    <property type="match status" value="1"/>
</dbReference>
<evidence type="ECO:0008006" key="3">
    <source>
        <dbReference type="Google" id="ProtNLM"/>
    </source>
</evidence>
<proteinExistence type="predicted"/>
<accession>A0A3N1XI37</accession>
<dbReference type="AlphaFoldDB" id="A0A3N1XI37"/>
<gene>
    <name evidence="1" type="ORF">EDD66_10847</name>
</gene>
<evidence type="ECO:0000313" key="2">
    <source>
        <dbReference type="Proteomes" id="UP000273083"/>
    </source>
</evidence>
<sequence>MKRYVLYILLMISLFILTSCNGNENLAADDIKVNTVLIKGNGGIQSAMVGDFDKSYYSEEEFKNFVDEEISEYNQTKTKDAVSMKFFEIKDNIARVILNFSNIENYALFNNVGAEYITTREAMDHENIPDEFVSAKDGTKVSKEEALIDEKCRVIILSEPLDIRVEGKVKYYANSVLLNDKAVQSTEGISVVVIKP</sequence>
<dbReference type="EMBL" id="RJVG01000008">
    <property type="protein sequence ID" value="ROR26325.1"/>
    <property type="molecule type" value="Genomic_DNA"/>
</dbReference>
<organism evidence="1 2">
    <name type="scientific">Mobilisporobacter senegalensis</name>
    <dbReference type="NCBI Taxonomy" id="1329262"/>
    <lineage>
        <taxon>Bacteria</taxon>
        <taxon>Bacillati</taxon>
        <taxon>Bacillota</taxon>
        <taxon>Clostridia</taxon>
        <taxon>Lachnospirales</taxon>
        <taxon>Lachnospiraceae</taxon>
        <taxon>Mobilisporobacter</taxon>
    </lineage>
</organism>
<comment type="caution">
    <text evidence="1">The sequence shown here is derived from an EMBL/GenBank/DDBJ whole genome shotgun (WGS) entry which is preliminary data.</text>
</comment>
<reference evidence="1 2" key="1">
    <citation type="submission" date="2018-11" db="EMBL/GenBank/DDBJ databases">
        <title>Genomic Encyclopedia of Type Strains, Phase IV (KMG-IV): sequencing the most valuable type-strain genomes for metagenomic binning, comparative biology and taxonomic classification.</title>
        <authorList>
            <person name="Goeker M."/>
        </authorList>
    </citation>
    <scope>NUCLEOTIDE SEQUENCE [LARGE SCALE GENOMIC DNA]</scope>
    <source>
        <strain evidence="1 2">DSM 26537</strain>
    </source>
</reference>
<dbReference type="OrthoDB" id="1956182at2"/>